<evidence type="ECO:0000313" key="1">
    <source>
        <dbReference type="EMBL" id="STD13745.1"/>
    </source>
</evidence>
<protein>
    <submittedName>
        <fullName evidence="1">Uncharacterized protein</fullName>
    </submittedName>
</protein>
<gene>
    <name evidence="1" type="ORF">NCTC13533_05468</name>
</gene>
<name>A0A376EU54_CHRCU</name>
<sequence>MKAIILILNEILTVSQLDHLKNIINPKVSKNYDDLIVERNFNLN</sequence>
<proteinExistence type="predicted"/>
<reference evidence="1 2" key="1">
    <citation type="submission" date="2018-06" db="EMBL/GenBank/DDBJ databases">
        <authorList>
            <consortium name="Pathogen Informatics"/>
            <person name="Doyle S."/>
        </authorList>
    </citation>
    <scope>NUCLEOTIDE SEQUENCE [LARGE SCALE GENOMIC DNA]</scope>
    <source>
        <strain evidence="1 2">NCTC13533</strain>
    </source>
</reference>
<dbReference type="Proteomes" id="UP000255224">
    <property type="component" value="Unassembled WGS sequence"/>
</dbReference>
<dbReference type="EMBL" id="UFVQ01000003">
    <property type="protein sequence ID" value="STD13745.1"/>
    <property type="molecule type" value="Genomic_DNA"/>
</dbReference>
<accession>A0A376EU54</accession>
<dbReference type="AlphaFoldDB" id="A0A376EU54"/>
<organism evidence="1 2">
    <name type="scientific">Chryseobacterium carnipullorum</name>
    <dbReference type="NCBI Taxonomy" id="1124835"/>
    <lineage>
        <taxon>Bacteria</taxon>
        <taxon>Pseudomonadati</taxon>
        <taxon>Bacteroidota</taxon>
        <taxon>Flavobacteriia</taxon>
        <taxon>Flavobacteriales</taxon>
        <taxon>Weeksellaceae</taxon>
        <taxon>Chryseobacterium group</taxon>
        <taxon>Chryseobacterium</taxon>
    </lineage>
</organism>
<evidence type="ECO:0000313" key="2">
    <source>
        <dbReference type="Proteomes" id="UP000255224"/>
    </source>
</evidence>